<accession>A0A427ACX6</accession>
<gene>
    <name evidence="2" type="ORF">B296_00007225</name>
</gene>
<evidence type="ECO:0000256" key="1">
    <source>
        <dbReference type="SAM" id="MobiDB-lite"/>
    </source>
</evidence>
<dbReference type="EMBL" id="AMZH03002893">
    <property type="protein sequence ID" value="RRT74052.1"/>
    <property type="molecule type" value="Genomic_DNA"/>
</dbReference>
<feature type="compositionally biased region" description="Basic residues" evidence="1">
    <location>
        <begin position="69"/>
        <end position="79"/>
    </location>
</feature>
<name>A0A427ACX6_ENSVE</name>
<dbReference type="Proteomes" id="UP000287651">
    <property type="component" value="Unassembled WGS sequence"/>
</dbReference>
<evidence type="ECO:0000313" key="3">
    <source>
        <dbReference type="Proteomes" id="UP000287651"/>
    </source>
</evidence>
<dbReference type="AlphaFoldDB" id="A0A427ACX6"/>
<feature type="region of interest" description="Disordered" evidence="1">
    <location>
        <begin position="43"/>
        <end position="79"/>
    </location>
</feature>
<evidence type="ECO:0000313" key="2">
    <source>
        <dbReference type="EMBL" id="RRT74052.1"/>
    </source>
</evidence>
<protein>
    <submittedName>
        <fullName evidence="2">Uncharacterized protein</fullName>
    </submittedName>
</protein>
<reference evidence="2 3" key="1">
    <citation type="journal article" date="2014" name="Agronomy (Basel)">
        <title>A Draft Genome Sequence for Ensete ventricosum, the Drought-Tolerant Tree Against Hunger.</title>
        <authorList>
            <person name="Harrison J."/>
            <person name="Moore K.A."/>
            <person name="Paszkiewicz K."/>
            <person name="Jones T."/>
            <person name="Grant M."/>
            <person name="Ambacheew D."/>
            <person name="Muzemil S."/>
            <person name="Studholme D.J."/>
        </authorList>
    </citation>
    <scope>NUCLEOTIDE SEQUENCE [LARGE SCALE GENOMIC DNA]</scope>
</reference>
<comment type="caution">
    <text evidence="2">The sequence shown here is derived from an EMBL/GenBank/DDBJ whole genome shotgun (WGS) entry which is preliminary data.</text>
</comment>
<sequence>LFTQHFESNYTKRKPWASKCARTLIYWKKSVARPISRHWLTKEPSQGSTIAKTNWHQTRRVPSESSHQGHLRRNLHSRKAKQRIVVEDVTYIQP</sequence>
<organism evidence="2 3">
    <name type="scientific">Ensete ventricosum</name>
    <name type="common">Abyssinian banana</name>
    <name type="synonym">Musa ensete</name>
    <dbReference type="NCBI Taxonomy" id="4639"/>
    <lineage>
        <taxon>Eukaryota</taxon>
        <taxon>Viridiplantae</taxon>
        <taxon>Streptophyta</taxon>
        <taxon>Embryophyta</taxon>
        <taxon>Tracheophyta</taxon>
        <taxon>Spermatophyta</taxon>
        <taxon>Magnoliopsida</taxon>
        <taxon>Liliopsida</taxon>
        <taxon>Zingiberales</taxon>
        <taxon>Musaceae</taxon>
        <taxon>Ensete</taxon>
    </lineage>
</organism>
<feature type="non-terminal residue" evidence="2">
    <location>
        <position position="1"/>
    </location>
</feature>
<feature type="compositionally biased region" description="Polar residues" evidence="1">
    <location>
        <begin position="43"/>
        <end position="56"/>
    </location>
</feature>
<proteinExistence type="predicted"/>